<protein>
    <submittedName>
        <fullName evidence="1">Uncharacterized protein</fullName>
    </submittedName>
</protein>
<evidence type="ECO:0000313" key="1">
    <source>
        <dbReference type="EMBL" id="VFJ50759.1"/>
    </source>
</evidence>
<sequence length="77" mass="9033">MCASVIAGCDTAPIFELDKHVFDFMALFIIPNPENPEPKRSMRYQFLKLSNFLIVSLRIFRESDYLFPARLCKQIKF</sequence>
<name>A0A450SDV5_9GAMM</name>
<proteinExistence type="predicted"/>
<organism evidence="1">
    <name type="scientific">Candidatus Kentrum sp. FW</name>
    <dbReference type="NCBI Taxonomy" id="2126338"/>
    <lineage>
        <taxon>Bacteria</taxon>
        <taxon>Pseudomonadati</taxon>
        <taxon>Pseudomonadota</taxon>
        <taxon>Gammaproteobacteria</taxon>
        <taxon>Candidatus Kentrum</taxon>
    </lineage>
</organism>
<dbReference type="AlphaFoldDB" id="A0A450SDV5"/>
<accession>A0A450SDV5</accession>
<gene>
    <name evidence="1" type="ORF">BECKFW1821B_GA0114236_100754</name>
</gene>
<reference evidence="1" key="1">
    <citation type="submission" date="2019-02" db="EMBL/GenBank/DDBJ databases">
        <authorList>
            <person name="Gruber-Vodicka R. H."/>
            <person name="Seah K. B. B."/>
        </authorList>
    </citation>
    <scope>NUCLEOTIDE SEQUENCE</scope>
    <source>
        <strain evidence="1">BECK_BZ106</strain>
    </source>
</reference>
<dbReference type="EMBL" id="CAADFD010000007">
    <property type="protein sequence ID" value="VFJ50759.1"/>
    <property type="molecule type" value="Genomic_DNA"/>
</dbReference>